<dbReference type="PANTHER" id="PTHR45625">
    <property type="entry name" value="PEPTIDYL-PROLYL CIS-TRANS ISOMERASE-RELATED"/>
    <property type="match status" value="1"/>
</dbReference>
<geneLocation type="mitochondrion" evidence="6"/>
<comment type="function">
    <text evidence="3">PPIases accelerate the folding of proteins. It catalyzes the cis-trans isomerization of proline imidic peptide bonds in oligopeptides.</text>
</comment>
<dbReference type="GO" id="GO:0003755">
    <property type="term" value="F:peptidyl-prolyl cis-trans isomerase activity"/>
    <property type="evidence" value="ECO:0007669"/>
    <property type="project" value="UniProtKB-UniRule"/>
</dbReference>
<accession>A0A0G4J0B9</accession>
<evidence type="ECO:0000313" key="8">
    <source>
        <dbReference type="Proteomes" id="UP000290189"/>
    </source>
</evidence>
<dbReference type="Pfam" id="PF00160">
    <property type="entry name" value="Pro_isomerase"/>
    <property type="match status" value="1"/>
</dbReference>
<dbReference type="Gene3D" id="2.40.100.10">
    <property type="entry name" value="Cyclophilin-like"/>
    <property type="match status" value="1"/>
</dbReference>
<evidence type="ECO:0000313" key="6">
    <source>
        <dbReference type="EMBL" id="SPQ99386.1"/>
    </source>
</evidence>
<dbReference type="AlphaFoldDB" id="A0A0G4J0B9"/>
<dbReference type="OrthoDB" id="5916692at2759"/>
<dbReference type="InterPro" id="IPR002130">
    <property type="entry name" value="Cyclophilin-type_PPIase_dom"/>
</dbReference>
<dbReference type="EC" id="5.2.1.8" evidence="3"/>
<evidence type="ECO:0000256" key="3">
    <source>
        <dbReference type="RuleBase" id="RU363019"/>
    </source>
</evidence>
<dbReference type="InterPro" id="IPR029000">
    <property type="entry name" value="Cyclophilin-like_dom_sf"/>
</dbReference>
<proteinExistence type="inferred from homology"/>
<keyword evidence="6" id="KW-0496">Mitochondrion</keyword>
<evidence type="ECO:0000313" key="7">
    <source>
        <dbReference type="Proteomes" id="UP000039324"/>
    </source>
</evidence>
<dbReference type="InterPro" id="IPR024936">
    <property type="entry name" value="Cyclophilin-type_PPIase"/>
</dbReference>
<reference evidence="5 7" key="1">
    <citation type="submission" date="2015-02" db="EMBL/GenBank/DDBJ databases">
        <authorList>
            <person name="Chooi Y.-H."/>
        </authorList>
    </citation>
    <scope>NUCLEOTIDE SEQUENCE [LARGE SCALE GENOMIC DNA]</scope>
    <source>
        <strain evidence="5">E3</strain>
    </source>
</reference>
<evidence type="ECO:0000256" key="1">
    <source>
        <dbReference type="ARBA" id="ARBA00023110"/>
    </source>
</evidence>
<evidence type="ECO:0000256" key="2">
    <source>
        <dbReference type="ARBA" id="ARBA00023235"/>
    </source>
</evidence>
<comment type="catalytic activity">
    <reaction evidence="3">
        <text>[protein]-peptidylproline (omega=180) = [protein]-peptidylproline (omega=0)</text>
        <dbReference type="Rhea" id="RHEA:16237"/>
        <dbReference type="Rhea" id="RHEA-COMP:10747"/>
        <dbReference type="Rhea" id="RHEA-COMP:10748"/>
        <dbReference type="ChEBI" id="CHEBI:83833"/>
        <dbReference type="ChEBI" id="CHEBI:83834"/>
        <dbReference type="EC" id="5.2.1.8"/>
    </reaction>
</comment>
<feature type="domain" description="PPIase cyclophilin-type" evidence="4">
    <location>
        <begin position="14"/>
        <end position="161"/>
    </location>
</feature>
<dbReference type="PRINTS" id="PR00153">
    <property type="entry name" value="CSAPPISMRASE"/>
</dbReference>
<dbReference type="EMBL" id="CDSF01000102">
    <property type="protein sequence ID" value="CEP00779.1"/>
    <property type="molecule type" value="Genomic_DNA"/>
</dbReference>
<comment type="similarity">
    <text evidence="3">Belongs to the cyclophilin-type PPIase family.</text>
</comment>
<dbReference type="InterPro" id="IPR044666">
    <property type="entry name" value="Cyclophilin_A-like"/>
</dbReference>
<keyword evidence="1 3" id="KW-0697">Rotamase</keyword>
<dbReference type="Proteomes" id="UP000039324">
    <property type="component" value="Unassembled WGS sequence"/>
</dbReference>
<sequence length="169" mass="18738">MSGEPDERGNVALETSMGDIEVELYWNEAPLACQNFYGLAKRQFYDNVPFHRICKEFVIQGGDPTGTGRGGSSIWDAPFQDELTPALRHTGAGIVSMANSGPNTNKSQFFITLAPTPWLDGKHTIFGRVSSGMKVVRRMSLVQVDGNDRPVEDIRIHRARCLPVSDRDQ</sequence>
<dbReference type="PANTHER" id="PTHR45625:SF4">
    <property type="entry name" value="PEPTIDYLPROLYL ISOMERASE DOMAIN AND WD REPEAT-CONTAINING PROTEIN 1"/>
    <property type="match status" value="1"/>
</dbReference>
<name>A0A0G4J0B9_PLABS</name>
<dbReference type="PROSITE" id="PS50072">
    <property type="entry name" value="CSA_PPIASE_2"/>
    <property type="match status" value="1"/>
</dbReference>
<reference evidence="6 8" key="2">
    <citation type="submission" date="2018-03" db="EMBL/GenBank/DDBJ databases">
        <authorList>
            <person name="Fogelqvist J."/>
        </authorList>
    </citation>
    <scope>NUCLEOTIDE SEQUENCE [LARGE SCALE GENOMIC DNA]</scope>
</reference>
<dbReference type="STRING" id="37360.A0A0G4J0B9"/>
<dbReference type="GO" id="GO:0071013">
    <property type="term" value="C:catalytic step 2 spliceosome"/>
    <property type="evidence" value="ECO:0007669"/>
    <property type="project" value="TreeGrafter"/>
</dbReference>
<keyword evidence="7" id="KW-1185">Reference proteome</keyword>
<dbReference type="PIRSF" id="PIRSF001467">
    <property type="entry name" value="Peptidylpro_ismrse"/>
    <property type="match status" value="1"/>
</dbReference>
<dbReference type="EMBL" id="OVEO01000011">
    <property type="protein sequence ID" value="SPQ99386.1"/>
    <property type="molecule type" value="Genomic_DNA"/>
</dbReference>
<keyword evidence="2 3" id="KW-0413">Isomerase</keyword>
<organism evidence="5 7">
    <name type="scientific">Plasmodiophora brassicae</name>
    <name type="common">Clubroot disease agent</name>
    <dbReference type="NCBI Taxonomy" id="37360"/>
    <lineage>
        <taxon>Eukaryota</taxon>
        <taxon>Sar</taxon>
        <taxon>Rhizaria</taxon>
        <taxon>Endomyxa</taxon>
        <taxon>Phytomyxea</taxon>
        <taxon>Plasmodiophorida</taxon>
        <taxon>Plasmodiophoridae</taxon>
        <taxon>Plasmodiophora</taxon>
    </lineage>
</organism>
<dbReference type="Proteomes" id="UP000290189">
    <property type="component" value="Unassembled WGS sequence"/>
</dbReference>
<protein>
    <recommendedName>
        <fullName evidence="3">Peptidyl-prolyl cis-trans isomerase</fullName>
        <shortName evidence="3">PPIase</shortName>
        <ecNumber evidence="3">5.2.1.8</ecNumber>
    </recommendedName>
</protein>
<gene>
    <name evidence="5" type="ORF">PBRA_008091</name>
    <name evidence="6" type="ORF">PLBR_LOCUS6601</name>
</gene>
<dbReference type="SUPFAM" id="SSF50891">
    <property type="entry name" value="Cyclophilin-like"/>
    <property type="match status" value="1"/>
</dbReference>
<dbReference type="FunFam" id="2.40.100.10:FF:000008">
    <property type="entry name" value="Peptidyl-prolyl cis-trans isomerase"/>
    <property type="match status" value="1"/>
</dbReference>
<evidence type="ECO:0000259" key="4">
    <source>
        <dbReference type="PROSITE" id="PS50072"/>
    </source>
</evidence>
<dbReference type="OMA" id="ELYNDHA"/>
<evidence type="ECO:0000313" key="5">
    <source>
        <dbReference type="EMBL" id="CEP00779.1"/>
    </source>
</evidence>